<sequence>MTSNLNDIGTLKLLKALIQSALFDLNKKSYREDAISFLKSDYLRDMCDTIRLDLKQYIKQETSIENFNLIFGDIYIRERVS</sequence>
<reference evidence="1 2" key="1">
    <citation type="journal article" date="2014" name="Appl. Environ. Microbiol.">
        <title>Profile of Secreted Hydrolases, Associated Proteins, and SlpA in Thermoanaerobacterium saccharolyticum during the Degradation of Hemicellulose.</title>
        <authorList>
            <person name="Currie D.H."/>
            <person name="Guss A.M."/>
            <person name="Herring C.D."/>
            <person name="Giannone R.J."/>
            <person name="Johnson C.M."/>
            <person name="Lankford P.K."/>
            <person name="Brown S.D."/>
            <person name="Hettich R.L."/>
            <person name="Lynd L.R."/>
        </authorList>
    </citation>
    <scope>NUCLEOTIDE SEQUENCE [LARGE SCALE GENOMIC DNA]</scope>
    <source>
        <strain evidence="2">DSM 8691 / JW/SL-YS485</strain>
    </source>
</reference>
<name>I3WBZ2_THESW</name>
<accession>I3WBZ2</accession>
<keyword evidence="2" id="KW-1185">Reference proteome</keyword>
<organism evidence="1 2">
    <name type="scientific">Thermoanaerobacterium saccharolyticum (strain DSM 8691 / JW/SL-YS485)</name>
    <dbReference type="NCBI Taxonomy" id="1094508"/>
    <lineage>
        <taxon>Bacteria</taxon>
        <taxon>Bacillati</taxon>
        <taxon>Bacillota</taxon>
        <taxon>Clostridia</taxon>
        <taxon>Thermoanaerobacterales</taxon>
        <taxon>Thermoanaerobacteraceae</taxon>
        <taxon>Thermoanaerobacterium</taxon>
    </lineage>
</organism>
<evidence type="ECO:0000313" key="1">
    <source>
        <dbReference type="EMBL" id="AFK94343.1"/>
    </source>
</evidence>
<dbReference type="BioCyc" id="TSAC1094508:GLMA-2842-MONOMER"/>
<dbReference type="Proteomes" id="UP000006178">
    <property type="component" value="Plasmid pMU3262"/>
</dbReference>
<protein>
    <submittedName>
        <fullName evidence="1">Uncharacterized protein</fullName>
    </submittedName>
</protein>
<gene>
    <name evidence="1" type="ordered locus">Tsac_2796</name>
</gene>
<evidence type="ECO:0000313" key="2">
    <source>
        <dbReference type="Proteomes" id="UP000006178"/>
    </source>
</evidence>
<dbReference type="RefSeq" id="WP_014759614.1">
    <property type="nucleotide sequence ID" value="NC_017998.1"/>
</dbReference>
<proteinExistence type="predicted"/>
<dbReference type="AlphaFoldDB" id="I3WBZ2"/>
<keyword evidence="1" id="KW-0614">Plasmid</keyword>
<dbReference type="PATRIC" id="fig|1094508.3.peg.2825"/>
<dbReference type="KEGG" id="tsh:Tsac_2796"/>
<geneLocation type="plasmid" evidence="1 2">
    <name>pMU3262</name>
</geneLocation>
<dbReference type="EMBL" id="CP003185">
    <property type="protein sequence ID" value="AFK94343.1"/>
    <property type="molecule type" value="Genomic_DNA"/>
</dbReference>